<evidence type="ECO:0000313" key="7">
    <source>
        <dbReference type="Proteomes" id="UP000053758"/>
    </source>
</evidence>
<dbReference type="AlphaFoldDB" id="A0A081CB66"/>
<gene>
    <name evidence="6" type="ORF">PAN0_004c2121</name>
</gene>
<sequence length="167" mass="18958">MAQVFDIAMKIPERIRSMRQERLSSLRPLGEFFDHQRISRPQDTNEAFQRITYNTRHFSGNYAVVVVLLTVYGMINDMLLLFALIFLVAGFWAINRFAPEPMQVGEHVITQKSLYTGLFVVGGLMLWFASPFGFVFWLVGSSAFLILGHAAFIEPPVSSEYTGVETV</sequence>
<evidence type="ECO:0000256" key="5">
    <source>
        <dbReference type="RuleBase" id="RU363107"/>
    </source>
</evidence>
<evidence type="ECO:0000256" key="2">
    <source>
        <dbReference type="ARBA" id="ARBA00022692"/>
    </source>
</evidence>
<dbReference type="GeneID" id="26302953"/>
<comment type="similarity">
    <text evidence="5">Belongs to the PRA1 family.</text>
</comment>
<keyword evidence="4 5" id="KW-0472">Membrane</keyword>
<organism evidence="6 7">
    <name type="scientific">Pseudozyma antarctica</name>
    <name type="common">Yeast</name>
    <name type="synonym">Candida antarctica</name>
    <dbReference type="NCBI Taxonomy" id="84753"/>
    <lineage>
        <taxon>Eukaryota</taxon>
        <taxon>Fungi</taxon>
        <taxon>Dikarya</taxon>
        <taxon>Basidiomycota</taxon>
        <taxon>Ustilaginomycotina</taxon>
        <taxon>Ustilaginomycetes</taxon>
        <taxon>Ustilaginales</taxon>
        <taxon>Ustilaginaceae</taxon>
        <taxon>Moesziomyces</taxon>
    </lineage>
</organism>
<dbReference type="RefSeq" id="XP_014657552.1">
    <property type="nucleotide sequence ID" value="XM_014802066.1"/>
</dbReference>
<comment type="subcellular location">
    <subcellularLocation>
        <location evidence="1 5">Membrane</location>
        <topology evidence="1 5">Multi-pass membrane protein</topology>
    </subcellularLocation>
</comment>
<evidence type="ECO:0000256" key="4">
    <source>
        <dbReference type="ARBA" id="ARBA00023136"/>
    </source>
</evidence>
<keyword evidence="3 5" id="KW-1133">Transmembrane helix</keyword>
<dbReference type="PANTHER" id="PTHR19317">
    <property type="entry name" value="PRENYLATED RAB ACCEPTOR 1-RELATED"/>
    <property type="match status" value="1"/>
</dbReference>
<feature type="transmembrane region" description="Helical" evidence="5">
    <location>
        <begin position="62"/>
        <end position="94"/>
    </location>
</feature>
<feature type="transmembrane region" description="Helical" evidence="5">
    <location>
        <begin position="114"/>
        <end position="139"/>
    </location>
</feature>
<dbReference type="Pfam" id="PF03208">
    <property type="entry name" value="PRA1"/>
    <property type="match status" value="1"/>
</dbReference>
<dbReference type="PANTHER" id="PTHR19317:SF0">
    <property type="entry name" value="PRENYLATED RAB ACCEPTOR PROTEIN 1"/>
    <property type="match status" value="1"/>
</dbReference>
<evidence type="ECO:0000256" key="3">
    <source>
        <dbReference type="ARBA" id="ARBA00022989"/>
    </source>
</evidence>
<dbReference type="OrthoDB" id="63113at2759"/>
<dbReference type="InterPro" id="IPR004895">
    <property type="entry name" value="Prenylated_rab_accept_PRA1"/>
</dbReference>
<evidence type="ECO:0000256" key="1">
    <source>
        <dbReference type="ARBA" id="ARBA00004141"/>
    </source>
</evidence>
<reference evidence="7" key="1">
    <citation type="journal article" date="2014" name="Genome Announc.">
        <title>Draft Genome Sequence of the Yeast Pseudozyma antarctica Type Strain JCM10317, a Producer of the Glycolipid Biosurfactants, Mannosylerythritol Lipids.</title>
        <authorList>
            <person name="Saika A."/>
            <person name="Koike H."/>
            <person name="Hori T."/>
            <person name="Fukuoka T."/>
            <person name="Sato S."/>
            <person name="Habe H."/>
            <person name="Kitamoto D."/>
            <person name="Morita T."/>
        </authorList>
    </citation>
    <scope>NUCLEOTIDE SEQUENCE [LARGE SCALE GENOMIC DNA]</scope>
    <source>
        <strain evidence="7">JCM 10317</strain>
    </source>
</reference>
<name>A0A081CB66_PSEA2</name>
<accession>A0A081CB66</accession>
<evidence type="ECO:0000313" key="6">
    <source>
        <dbReference type="EMBL" id="GAK63912.1"/>
    </source>
</evidence>
<protein>
    <recommendedName>
        <fullName evidence="5">PRA1 family protein</fullName>
    </recommendedName>
</protein>
<dbReference type="GO" id="GO:0005794">
    <property type="term" value="C:Golgi apparatus"/>
    <property type="evidence" value="ECO:0007669"/>
    <property type="project" value="TreeGrafter"/>
</dbReference>
<proteinExistence type="inferred from homology"/>
<keyword evidence="2 5" id="KW-0812">Transmembrane</keyword>
<keyword evidence="7" id="KW-1185">Reference proteome</keyword>
<dbReference type="EMBL" id="DF830071">
    <property type="protein sequence ID" value="GAK63912.1"/>
    <property type="molecule type" value="Genomic_DNA"/>
</dbReference>
<dbReference type="HOGENOM" id="CLU_103851_1_0_1"/>
<dbReference type="Proteomes" id="UP000053758">
    <property type="component" value="Unassembled WGS sequence"/>
</dbReference>
<dbReference type="GO" id="GO:0016020">
    <property type="term" value="C:membrane"/>
    <property type="evidence" value="ECO:0007669"/>
    <property type="project" value="UniProtKB-SubCell"/>
</dbReference>